<keyword evidence="2 4" id="KW-0863">Zinc-finger</keyword>
<proteinExistence type="predicted"/>
<dbReference type="InterPro" id="IPR013083">
    <property type="entry name" value="Znf_RING/FYVE/PHD"/>
</dbReference>
<keyword evidence="3" id="KW-0862">Zinc</keyword>
<dbReference type="EMBL" id="BLLF01000360">
    <property type="protein sequence ID" value="GFH10935.1"/>
    <property type="molecule type" value="Genomic_DNA"/>
</dbReference>
<dbReference type="InterPro" id="IPR051728">
    <property type="entry name" value="RING-FYVE_E3_ubiquitin-ligase"/>
</dbReference>
<sequence>MRHFGLSHRRTLAVATSCMIAAQPRSASQASELESSRQSWQCKICFAREVDAGFAGCGHMVCVACAAGLDKCPVCRKRSALIRLYK</sequence>
<evidence type="ECO:0000313" key="7">
    <source>
        <dbReference type="Proteomes" id="UP000485058"/>
    </source>
</evidence>
<evidence type="ECO:0000256" key="2">
    <source>
        <dbReference type="ARBA" id="ARBA00022771"/>
    </source>
</evidence>
<reference evidence="6 7" key="1">
    <citation type="submission" date="2020-02" db="EMBL/GenBank/DDBJ databases">
        <title>Draft genome sequence of Haematococcus lacustris strain NIES-144.</title>
        <authorList>
            <person name="Morimoto D."/>
            <person name="Nakagawa S."/>
            <person name="Yoshida T."/>
            <person name="Sawayama S."/>
        </authorList>
    </citation>
    <scope>NUCLEOTIDE SEQUENCE [LARGE SCALE GENOMIC DNA]</scope>
    <source>
        <strain evidence="6 7">NIES-144</strain>
    </source>
</reference>
<dbReference type="Proteomes" id="UP000485058">
    <property type="component" value="Unassembled WGS sequence"/>
</dbReference>
<dbReference type="PROSITE" id="PS00518">
    <property type="entry name" value="ZF_RING_1"/>
    <property type="match status" value="1"/>
</dbReference>
<protein>
    <submittedName>
        <fullName evidence="6">RING-type domain-containing protein</fullName>
    </submittedName>
</protein>
<accession>A0A699YNP3</accession>
<dbReference type="SMART" id="SM00184">
    <property type="entry name" value="RING"/>
    <property type="match status" value="1"/>
</dbReference>
<evidence type="ECO:0000256" key="4">
    <source>
        <dbReference type="PROSITE-ProRule" id="PRU00175"/>
    </source>
</evidence>
<gene>
    <name evidence="6" type="ORF">HaLaN_06341</name>
</gene>
<keyword evidence="1" id="KW-0479">Metal-binding</keyword>
<evidence type="ECO:0000313" key="6">
    <source>
        <dbReference type="EMBL" id="GFH10935.1"/>
    </source>
</evidence>
<dbReference type="GO" id="GO:0008270">
    <property type="term" value="F:zinc ion binding"/>
    <property type="evidence" value="ECO:0007669"/>
    <property type="project" value="UniProtKB-KW"/>
</dbReference>
<evidence type="ECO:0000259" key="5">
    <source>
        <dbReference type="PROSITE" id="PS50089"/>
    </source>
</evidence>
<evidence type="ECO:0000256" key="3">
    <source>
        <dbReference type="ARBA" id="ARBA00022833"/>
    </source>
</evidence>
<dbReference type="InterPro" id="IPR001841">
    <property type="entry name" value="Znf_RING"/>
</dbReference>
<dbReference type="InterPro" id="IPR017907">
    <property type="entry name" value="Znf_RING_CS"/>
</dbReference>
<organism evidence="6 7">
    <name type="scientific">Haematococcus lacustris</name>
    <name type="common">Green alga</name>
    <name type="synonym">Haematococcus pluvialis</name>
    <dbReference type="NCBI Taxonomy" id="44745"/>
    <lineage>
        <taxon>Eukaryota</taxon>
        <taxon>Viridiplantae</taxon>
        <taxon>Chlorophyta</taxon>
        <taxon>core chlorophytes</taxon>
        <taxon>Chlorophyceae</taxon>
        <taxon>CS clade</taxon>
        <taxon>Chlamydomonadales</taxon>
        <taxon>Haematococcaceae</taxon>
        <taxon>Haematococcus</taxon>
    </lineage>
</organism>
<dbReference type="Pfam" id="PF13920">
    <property type="entry name" value="zf-C3HC4_3"/>
    <property type="match status" value="1"/>
</dbReference>
<dbReference type="AlphaFoldDB" id="A0A699YNP3"/>
<feature type="domain" description="RING-type" evidence="5">
    <location>
        <begin position="42"/>
        <end position="76"/>
    </location>
</feature>
<name>A0A699YNP3_HAELA</name>
<dbReference type="PANTHER" id="PTHR14879">
    <property type="entry name" value="CASPASE REGULATOR, RING FINGER DOMAIN-CONTAINING"/>
    <property type="match status" value="1"/>
</dbReference>
<dbReference type="Gene3D" id="3.30.40.10">
    <property type="entry name" value="Zinc/RING finger domain, C3HC4 (zinc finger)"/>
    <property type="match status" value="1"/>
</dbReference>
<dbReference type="PANTHER" id="PTHR14879:SF5">
    <property type="entry name" value="RING-TYPE DOMAIN-CONTAINING PROTEIN"/>
    <property type="match status" value="1"/>
</dbReference>
<dbReference type="PROSITE" id="PS50089">
    <property type="entry name" value="ZF_RING_2"/>
    <property type="match status" value="1"/>
</dbReference>
<keyword evidence="7" id="KW-1185">Reference proteome</keyword>
<evidence type="ECO:0000256" key="1">
    <source>
        <dbReference type="ARBA" id="ARBA00022723"/>
    </source>
</evidence>
<comment type="caution">
    <text evidence="6">The sequence shown here is derived from an EMBL/GenBank/DDBJ whole genome shotgun (WGS) entry which is preliminary data.</text>
</comment>
<dbReference type="SUPFAM" id="SSF57850">
    <property type="entry name" value="RING/U-box"/>
    <property type="match status" value="1"/>
</dbReference>